<dbReference type="Proteomes" id="UP000294616">
    <property type="component" value="Unassembled WGS sequence"/>
</dbReference>
<comment type="caution">
    <text evidence="2">The sequence shown here is derived from an EMBL/GenBank/DDBJ whole genome shotgun (WGS) entry which is preliminary data.</text>
</comment>
<protein>
    <submittedName>
        <fullName evidence="2">ATP-dependent DNA helicase RecG</fullName>
    </submittedName>
</protein>
<dbReference type="InterPro" id="IPR038461">
    <property type="entry name" value="Schlafen_AlbA_2_dom_sf"/>
</dbReference>
<dbReference type="PANTHER" id="PTHR30595:SF6">
    <property type="entry name" value="SCHLAFEN ALBA-2 DOMAIN-CONTAINING PROTEIN"/>
    <property type="match status" value="1"/>
</dbReference>
<accession>A0A4R1LWR4</accession>
<keyword evidence="2" id="KW-0547">Nucleotide-binding</keyword>
<reference evidence="2 3" key="1">
    <citation type="submission" date="2019-03" db="EMBL/GenBank/DDBJ databases">
        <title>Genomic Encyclopedia of Archaeal and Bacterial Type Strains, Phase II (KMG-II): from individual species to whole genera.</title>
        <authorList>
            <person name="Goeker M."/>
        </authorList>
    </citation>
    <scope>NUCLEOTIDE SEQUENCE [LARGE SCALE GENOMIC DNA]</scope>
    <source>
        <strain evidence="2 3">DSM 22554</strain>
    </source>
</reference>
<organism evidence="2 3">
    <name type="scientific">Albibacterium bauzanense</name>
    <dbReference type="NCBI Taxonomy" id="653929"/>
    <lineage>
        <taxon>Bacteria</taxon>
        <taxon>Pseudomonadati</taxon>
        <taxon>Bacteroidota</taxon>
        <taxon>Sphingobacteriia</taxon>
        <taxon>Sphingobacteriales</taxon>
        <taxon>Sphingobacteriaceae</taxon>
        <taxon>Albibacterium</taxon>
    </lineage>
</organism>
<keyword evidence="3" id="KW-1185">Reference proteome</keyword>
<dbReference type="Pfam" id="PF04326">
    <property type="entry name" value="SLFN_AlbA_2"/>
    <property type="match status" value="1"/>
</dbReference>
<name>A0A4R1LWR4_9SPHI</name>
<keyword evidence="2" id="KW-0067">ATP-binding</keyword>
<evidence type="ECO:0000259" key="1">
    <source>
        <dbReference type="Pfam" id="PF04326"/>
    </source>
</evidence>
<evidence type="ECO:0000313" key="2">
    <source>
        <dbReference type="EMBL" id="TCK82904.1"/>
    </source>
</evidence>
<feature type="domain" description="Schlafen AlbA-2" evidence="1">
    <location>
        <begin position="14"/>
        <end position="130"/>
    </location>
</feature>
<dbReference type="EMBL" id="SMGO01000002">
    <property type="protein sequence ID" value="TCK82904.1"/>
    <property type="molecule type" value="Genomic_DNA"/>
</dbReference>
<dbReference type="PANTHER" id="PTHR30595">
    <property type="entry name" value="GLPR-RELATED TRANSCRIPTIONAL REPRESSOR"/>
    <property type="match status" value="1"/>
</dbReference>
<gene>
    <name evidence="2" type="ORF">C8N28_1490</name>
</gene>
<dbReference type="GO" id="GO:0004386">
    <property type="term" value="F:helicase activity"/>
    <property type="evidence" value="ECO:0007669"/>
    <property type="project" value="UniProtKB-KW"/>
</dbReference>
<dbReference type="AlphaFoldDB" id="A0A4R1LWR4"/>
<dbReference type="Gene3D" id="3.30.950.30">
    <property type="entry name" value="Schlafen, AAA domain"/>
    <property type="match status" value="1"/>
</dbReference>
<dbReference type="RefSeq" id="WP_132223146.1">
    <property type="nucleotide sequence ID" value="NZ_SMGO01000002.1"/>
</dbReference>
<dbReference type="Gene3D" id="3.30.565.60">
    <property type="match status" value="1"/>
</dbReference>
<dbReference type="Pfam" id="PF13749">
    <property type="entry name" value="HATPase_c_4"/>
    <property type="match status" value="1"/>
</dbReference>
<proteinExistence type="predicted"/>
<keyword evidence="2" id="KW-0378">Hydrolase</keyword>
<dbReference type="InterPro" id="IPR038475">
    <property type="entry name" value="RecG_C_sf"/>
</dbReference>
<dbReference type="OrthoDB" id="613884at2"/>
<keyword evidence="2" id="KW-0347">Helicase</keyword>
<sequence>MEELLNQLLQSDTESEILEFKEARGQYDKNKLGKYFSALSNEANLKNKTCAWLLLGIDNNKQIVGTSITDAQLNDYKAEIAFHTSPSLNFRDAYRVDVENKKVIMLEIPAAPQGIPVAWKGHYYGRDGESLGGLNIEELERIRNQARVFDWSVQLVRGASINDLSEEAIAKARVQFAEKNHSLKDEMAKWDNITFLNKAKVTINGQITNTAILLLGKAESEHFISPATSKITWILKDRDGIEKDYEHFTCPLFLSVQQVYGKIRNIKYRYLQEGTLFPDEVNQFEPYIIREALNNSIAHQDYMLGGKILVIEREDGVLTFSNSGSFIPRSIEKVIAADAPENRYRNPFLANAMVNLNMIDTIGSGIKKMFVIQKDKFFPLPEYDLSNQKVTVSITGRIVDVNYARKLAQLPDLRLTEIILLDKVAKNKPITDPEVRQLKAKKLIEGRKPNFHISAGLAKGSGQEVDYIKMRGIDDDYYMKLIEDYLLKFKKGTRNDFENMLLDKLPDVLSVVQKKTKVKNLLQKLKTQGKIETDKKRQWVRRELDEI</sequence>
<dbReference type="InterPro" id="IPR007421">
    <property type="entry name" value="Schlafen_AlbA_2_dom"/>
</dbReference>
<evidence type="ECO:0000313" key="3">
    <source>
        <dbReference type="Proteomes" id="UP000294616"/>
    </source>
</evidence>